<evidence type="ECO:0000313" key="2">
    <source>
        <dbReference type="Proteomes" id="UP000310636"/>
    </source>
</evidence>
<proteinExistence type="predicted"/>
<sequence length="268" mass="30391">MADKQELLRRMDDIGRSLAGHQGAHAVFGLGSVGVETDRIDEYSDLDFFVVAAEGEKHRFIDRLDWLEDVCPLAYRFMNCEMGYKILFEDGIYGEFAVFEETELDSALYSGGRMVWKHPSYTNEAIVDGQAAIPSNRSVSVDHVFGEALTNLYVGLGRYLRGEKLSAMRFIESYPIDGLLSVMHLLEPEVDYYPDRFGNERRAERRFPKFASVLGGMLQGYDRIPESALQLLSYLESFYPVNPRMCEEIRKLAEHGIRMREAAGGSGK</sequence>
<gene>
    <name evidence="1" type="ORF">E6C55_07875</name>
</gene>
<evidence type="ECO:0008006" key="3">
    <source>
        <dbReference type="Google" id="ProtNLM"/>
    </source>
</evidence>
<comment type="caution">
    <text evidence="1">The sequence shown here is derived from an EMBL/GenBank/DDBJ whole genome shotgun (WGS) entry which is preliminary data.</text>
</comment>
<dbReference type="RefSeq" id="WP_136369236.1">
    <property type="nucleotide sequence ID" value="NZ_SSOB01000008.1"/>
</dbReference>
<keyword evidence="2" id="KW-1185">Reference proteome</keyword>
<dbReference type="SUPFAM" id="SSF81301">
    <property type="entry name" value="Nucleotidyltransferase"/>
    <property type="match status" value="1"/>
</dbReference>
<name>A0A4S4C3H4_9BACL</name>
<dbReference type="Proteomes" id="UP000310636">
    <property type="component" value="Unassembled WGS sequence"/>
</dbReference>
<dbReference type="EMBL" id="SSOB01000008">
    <property type="protein sequence ID" value="THF81640.1"/>
    <property type="molecule type" value="Genomic_DNA"/>
</dbReference>
<dbReference type="InterPro" id="IPR043519">
    <property type="entry name" value="NT_sf"/>
</dbReference>
<organism evidence="1 2">
    <name type="scientific">Cohnella fermenti</name>
    <dbReference type="NCBI Taxonomy" id="2565925"/>
    <lineage>
        <taxon>Bacteria</taxon>
        <taxon>Bacillati</taxon>
        <taxon>Bacillota</taxon>
        <taxon>Bacilli</taxon>
        <taxon>Bacillales</taxon>
        <taxon>Paenibacillaceae</taxon>
        <taxon>Cohnella</taxon>
    </lineage>
</organism>
<dbReference type="OrthoDB" id="383876at2"/>
<dbReference type="AlphaFoldDB" id="A0A4S4C3H4"/>
<dbReference type="Gene3D" id="3.30.460.10">
    <property type="entry name" value="Beta Polymerase, domain 2"/>
    <property type="match status" value="1"/>
</dbReference>
<evidence type="ECO:0000313" key="1">
    <source>
        <dbReference type="EMBL" id="THF81640.1"/>
    </source>
</evidence>
<protein>
    <recommendedName>
        <fullName evidence="3">Nucleotidyltransferase domain-containing protein</fullName>
    </recommendedName>
</protein>
<reference evidence="1 2" key="1">
    <citation type="submission" date="2019-04" db="EMBL/GenBank/DDBJ databases">
        <title>Cohnella sp. nov. isolated from preserved vegetables.</title>
        <authorList>
            <person name="Lin S.-Y."/>
            <person name="Hung M.-H."/>
            <person name="Young C.-C."/>
        </authorList>
    </citation>
    <scope>NUCLEOTIDE SEQUENCE [LARGE SCALE GENOMIC DNA]</scope>
    <source>
        <strain evidence="1 2">CC-MHH1044</strain>
    </source>
</reference>
<accession>A0A4S4C3H4</accession>